<dbReference type="EMBL" id="JARVKF010000156">
    <property type="protein sequence ID" value="KAK9421879.1"/>
    <property type="molecule type" value="Genomic_DNA"/>
</dbReference>
<organism evidence="1 2">
    <name type="scientific">Seiridium unicorne</name>
    <dbReference type="NCBI Taxonomy" id="138068"/>
    <lineage>
        <taxon>Eukaryota</taxon>
        <taxon>Fungi</taxon>
        <taxon>Dikarya</taxon>
        <taxon>Ascomycota</taxon>
        <taxon>Pezizomycotina</taxon>
        <taxon>Sordariomycetes</taxon>
        <taxon>Xylariomycetidae</taxon>
        <taxon>Amphisphaeriales</taxon>
        <taxon>Sporocadaceae</taxon>
        <taxon>Seiridium</taxon>
    </lineage>
</organism>
<proteinExistence type="predicted"/>
<comment type="caution">
    <text evidence="1">The sequence shown here is derived from an EMBL/GenBank/DDBJ whole genome shotgun (WGS) entry which is preliminary data.</text>
</comment>
<reference evidence="1 2" key="1">
    <citation type="journal article" date="2024" name="J. Plant Pathol.">
        <title>Sequence and assembly of the genome of Seiridium unicorne, isolate CBS 538.82, causal agent of cypress canker disease.</title>
        <authorList>
            <person name="Scali E."/>
            <person name="Rocca G.D."/>
            <person name="Danti R."/>
            <person name="Garbelotto M."/>
            <person name="Barberini S."/>
            <person name="Baroncelli R."/>
            <person name="Emiliani G."/>
        </authorList>
    </citation>
    <scope>NUCLEOTIDE SEQUENCE [LARGE SCALE GENOMIC DNA]</scope>
    <source>
        <strain evidence="1 2">BM-138-508</strain>
    </source>
</reference>
<evidence type="ECO:0000313" key="2">
    <source>
        <dbReference type="Proteomes" id="UP001408356"/>
    </source>
</evidence>
<gene>
    <name evidence="1" type="ORF">SUNI508_14070</name>
</gene>
<name>A0ABR2V4M4_9PEZI</name>
<protein>
    <submittedName>
        <fullName evidence="1">Uncharacterized protein</fullName>
    </submittedName>
</protein>
<evidence type="ECO:0000313" key="1">
    <source>
        <dbReference type="EMBL" id="KAK9421879.1"/>
    </source>
</evidence>
<accession>A0ABR2V4M4</accession>
<dbReference type="Proteomes" id="UP001408356">
    <property type="component" value="Unassembled WGS sequence"/>
</dbReference>
<sequence>MGPLKTCPPKIRTLNPAIWPVLSQPTHNEDPGRLLTWSESQVQPTQSTRTWFWFLYAETVQVSCSTSSRRNYIERAQRLV</sequence>
<keyword evidence="2" id="KW-1185">Reference proteome</keyword>